<dbReference type="EMBL" id="JAABOA010001893">
    <property type="protein sequence ID" value="KAF9580712.1"/>
    <property type="molecule type" value="Genomic_DNA"/>
</dbReference>
<keyword evidence="3" id="KW-0472">Membrane</keyword>
<proteinExistence type="predicted"/>
<feature type="compositionally biased region" description="Polar residues" evidence="2">
    <location>
        <begin position="47"/>
        <end position="56"/>
    </location>
</feature>
<name>A0A9P6FSM2_9FUNG</name>
<feature type="transmembrane region" description="Helical" evidence="3">
    <location>
        <begin position="514"/>
        <end position="532"/>
    </location>
</feature>
<organism evidence="4 5">
    <name type="scientific">Lunasporangiospora selenospora</name>
    <dbReference type="NCBI Taxonomy" id="979761"/>
    <lineage>
        <taxon>Eukaryota</taxon>
        <taxon>Fungi</taxon>
        <taxon>Fungi incertae sedis</taxon>
        <taxon>Mucoromycota</taxon>
        <taxon>Mortierellomycotina</taxon>
        <taxon>Mortierellomycetes</taxon>
        <taxon>Mortierellales</taxon>
        <taxon>Mortierellaceae</taxon>
        <taxon>Lunasporangiospora</taxon>
    </lineage>
</organism>
<keyword evidence="5" id="KW-1185">Reference proteome</keyword>
<keyword evidence="1" id="KW-0175">Coiled coil</keyword>
<feature type="compositionally biased region" description="Low complexity" evidence="2">
    <location>
        <begin position="57"/>
        <end position="70"/>
    </location>
</feature>
<sequence length="601" mass="66832">KVDNGSQQQQSDHGRDRAFSSGSNGSDQERPAGWRPDYTPPKGHPALTSTIFSKNPNSGNNNASSAASAGRQFSNTGSNIFGSAYEIKKPSSALDAELERNRELQQELKETVHQNVHDSQSSQQQNEDLHHQMQALEALALKDEDPQVGLQSPLSATAPQKSPPTSIAELSEGEQQASRGAYERLRQRSQQSLDDYELELRRMDMTCQDHEQTISDLRGQVGLLKKTLNEIQQRERAQVAAFVELEEKVQQKTMATVTLRENMVYLKEQRDGYARENQGLHETIKQQEIQLHTTSIRLTAYEHKCRRTRSDHNIIELLKAKLQEETERRHQLSVELNHIQMSHNHPDYSPLEENDDVFSLFSEMAVSNSKCHSAGESTSNSLTLTNLDDDMDCEGCFVSPTKNRYGQTSDTDQPENPSRTLSHGLAILLSSRTVFTEALVLSKGPIEDTCSPMEDTLDDLTAINATESQCNQASGAVFNLAYLQSLVTPFTNSPLLTILSWMPSARLNRSMVRQLLIASFLIGLGSGVLIAISESKIDANYHGLPFNKVVLILDNATNVLVAARGRFQVYVHHGKGSLMKTTASLLGHSSDLWDDTFTVIT</sequence>
<feature type="compositionally biased region" description="Polar residues" evidence="2">
    <location>
        <begin position="1"/>
        <end position="11"/>
    </location>
</feature>
<protein>
    <submittedName>
        <fullName evidence="4">Uncharacterized protein</fullName>
    </submittedName>
</protein>
<evidence type="ECO:0000256" key="3">
    <source>
        <dbReference type="SAM" id="Phobius"/>
    </source>
</evidence>
<dbReference type="OrthoDB" id="10687179at2759"/>
<keyword evidence="3" id="KW-0812">Transmembrane</keyword>
<accession>A0A9P6FSM2</accession>
<feature type="region of interest" description="Disordered" evidence="2">
    <location>
        <begin position="146"/>
        <end position="188"/>
    </location>
</feature>
<gene>
    <name evidence="4" type="ORF">BGW38_002526</name>
</gene>
<comment type="caution">
    <text evidence="4">The sequence shown here is derived from an EMBL/GenBank/DDBJ whole genome shotgun (WGS) entry which is preliminary data.</text>
</comment>
<feature type="non-terminal residue" evidence="4">
    <location>
        <position position="601"/>
    </location>
</feature>
<feature type="region of interest" description="Disordered" evidence="2">
    <location>
        <begin position="110"/>
        <end position="129"/>
    </location>
</feature>
<evidence type="ECO:0000256" key="2">
    <source>
        <dbReference type="SAM" id="MobiDB-lite"/>
    </source>
</evidence>
<feature type="compositionally biased region" description="Polar residues" evidence="2">
    <location>
        <begin position="117"/>
        <end position="126"/>
    </location>
</feature>
<keyword evidence="3" id="KW-1133">Transmembrane helix</keyword>
<feature type="region of interest" description="Disordered" evidence="2">
    <location>
        <begin position="1"/>
        <end position="79"/>
    </location>
</feature>
<evidence type="ECO:0000313" key="5">
    <source>
        <dbReference type="Proteomes" id="UP000780801"/>
    </source>
</evidence>
<feature type="coiled-coil region" evidence="1">
    <location>
        <begin position="193"/>
        <end position="234"/>
    </location>
</feature>
<evidence type="ECO:0000256" key="1">
    <source>
        <dbReference type="SAM" id="Coils"/>
    </source>
</evidence>
<dbReference type="AlphaFoldDB" id="A0A9P6FSM2"/>
<dbReference type="Proteomes" id="UP000780801">
    <property type="component" value="Unassembled WGS sequence"/>
</dbReference>
<reference evidence="4" key="1">
    <citation type="journal article" date="2020" name="Fungal Divers.">
        <title>Resolving the Mortierellaceae phylogeny through synthesis of multi-gene phylogenetics and phylogenomics.</title>
        <authorList>
            <person name="Vandepol N."/>
            <person name="Liber J."/>
            <person name="Desiro A."/>
            <person name="Na H."/>
            <person name="Kennedy M."/>
            <person name="Barry K."/>
            <person name="Grigoriev I.V."/>
            <person name="Miller A.N."/>
            <person name="O'Donnell K."/>
            <person name="Stajich J.E."/>
            <person name="Bonito G."/>
        </authorList>
    </citation>
    <scope>NUCLEOTIDE SEQUENCE</scope>
    <source>
        <strain evidence="4">KOD1015</strain>
    </source>
</reference>
<feature type="compositionally biased region" description="Polar residues" evidence="2">
    <location>
        <begin position="149"/>
        <end position="165"/>
    </location>
</feature>
<evidence type="ECO:0000313" key="4">
    <source>
        <dbReference type="EMBL" id="KAF9580712.1"/>
    </source>
</evidence>